<reference evidence="3" key="1">
    <citation type="journal article" date="2019" name="Int. J. Syst. Evol. Microbiol.">
        <title>The Global Catalogue of Microorganisms (GCM) 10K type strain sequencing project: providing services to taxonomists for standard genome sequencing and annotation.</title>
        <authorList>
            <consortium name="The Broad Institute Genomics Platform"/>
            <consortium name="The Broad Institute Genome Sequencing Center for Infectious Disease"/>
            <person name="Wu L."/>
            <person name="Ma J."/>
        </authorList>
    </citation>
    <scope>NUCLEOTIDE SEQUENCE [LARGE SCALE GENOMIC DNA]</scope>
    <source>
        <strain evidence="3">JCM 18077</strain>
    </source>
</reference>
<feature type="region of interest" description="Disordered" evidence="1">
    <location>
        <begin position="168"/>
        <end position="266"/>
    </location>
</feature>
<feature type="compositionally biased region" description="Pro residues" evidence="1">
    <location>
        <begin position="243"/>
        <end position="259"/>
    </location>
</feature>
<sequence length="404" mass="38581">MGPRSNWNIDIAELLARIDSMDPGGATADAAEIRRIMNAARAIAVRLLLRFDQMDGLAGVGAVAADEQGTALGKRIGEVADRLSPVAIAVDAASGDLAASVAARPALLATVTSGGGAAAAQVARERVMQQLYSDPMSPRSDGLAGQSGSAAGVGGPALGPMSAGTAASNGVVGGGGDRPAGLAPEGGSPTAGAPAASGPGGRTGPAGVDRSITGGPAPSGGPAGGPTPPGGPTGAPAGAGPTGSPPLGAPPVAVPPPSTVPTRPAPVYSVRPVLPVVGSTLRLPGVPAAPSPGAPTTAAAPPVRPLGSPTAGPASAVPSGRGGTGNGAGPLGSGGVRGAGAEEEKRRRPGYLLSSLEFARLVGPMPVAGPAVLGEPEPASSDVAVDEPDQSPTDDDDQELDLTL</sequence>
<evidence type="ECO:0008006" key="4">
    <source>
        <dbReference type="Google" id="ProtNLM"/>
    </source>
</evidence>
<dbReference type="RefSeq" id="WP_345312454.1">
    <property type="nucleotide sequence ID" value="NZ_BAABIE010000002.1"/>
</dbReference>
<feature type="compositionally biased region" description="Low complexity" evidence="1">
    <location>
        <begin position="179"/>
        <end position="197"/>
    </location>
</feature>
<feature type="region of interest" description="Disordered" evidence="1">
    <location>
        <begin position="287"/>
        <end position="350"/>
    </location>
</feature>
<keyword evidence="3" id="KW-1185">Reference proteome</keyword>
<evidence type="ECO:0000313" key="2">
    <source>
        <dbReference type="EMBL" id="GAA4741470.1"/>
    </source>
</evidence>
<evidence type="ECO:0000256" key="1">
    <source>
        <dbReference type="SAM" id="MobiDB-lite"/>
    </source>
</evidence>
<dbReference type="Proteomes" id="UP001500822">
    <property type="component" value="Unassembled WGS sequence"/>
</dbReference>
<feature type="compositionally biased region" description="Gly residues" evidence="1">
    <location>
        <begin position="320"/>
        <end position="338"/>
    </location>
</feature>
<accession>A0ABP8YZ07</accession>
<feature type="compositionally biased region" description="Acidic residues" evidence="1">
    <location>
        <begin position="384"/>
        <end position="404"/>
    </location>
</feature>
<feature type="region of interest" description="Disordered" evidence="1">
    <location>
        <begin position="366"/>
        <end position="404"/>
    </location>
</feature>
<comment type="caution">
    <text evidence="2">The sequence shown here is derived from an EMBL/GenBank/DDBJ whole genome shotgun (WGS) entry which is preliminary data.</text>
</comment>
<gene>
    <name evidence="2" type="ORF">GCM10023217_07220</name>
</gene>
<evidence type="ECO:0000313" key="3">
    <source>
        <dbReference type="Proteomes" id="UP001500822"/>
    </source>
</evidence>
<name>A0ABP8YZ07_9ACTN</name>
<organism evidence="2 3">
    <name type="scientific">Gordonia alkaliphila</name>
    <dbReference type="NCBI Taxonomy" id="1053547"/>
    <lineage>
        <taxon>Bacteria</taxon>
        <taxon>Bacillati</taxon>
        <taxon>Actinomycetota</taxon>
        <taxon>Actinomycetes</taxon>
        <taxon>Mycobacteriales</taxon>
        <taxon>Gordoniaceae</taxon>
        <taxon>Gordonia</taxon>
    </lineage>
</organism>
<protein>
    <recommendedName>
        <fullName evidence="4">DUF222 domain-containing protein</fullName>
    </recommendedName>
</protein>
<feature type="region of interest" description="Disordered" evidence="1">
    <location>
        <begin position="133"/>
        <end position="156"/>
    </location>
</feature>
<proteinExistence type="predicted"/>
<dbReference type="EMBL" id="BAABIE010000002">
    <property type="protein sequence ID" value="GAA4741470.1"/>
    <property type="molecule type" value="Genomic_DNA"/>
</dbReference>